<dbReference type="InterPro" id="IPR035093">
    <property type="entry name" value="RelE/ParE_toxin_dom_sf"/>
</dbReference>
<reference evidence="2" key="1">
    <citation type="submission" date="2018-06" db="EMBL/GenBank/DDBJ databases">
        <authorList>
            <person name="Zhirakovskaya E."/>
        </authorList>
    </citation>
    <scope>NUCLEOTIDE SEQUENCE</scope>
</reference>
<dbReference type="Gene3D" id="3.30.2310.20">
    <property type="entry name" value="RelE-like"/>
    <property type="match status" value="1"/>
</dbReference>
<protein>
    <recommendedName>
        <fullName evidence="3">Death on curing protein, Doc toxin</fullName>
    </recommendedName>
</protein>
<proteinExistence type="predicted"/>
<organism evidence="2">
    <name type="scientific">hydrothermal vent metagenome</name>
    <dbReference type="NCBI Taxonomy" id="652676"/>
    <lineage>
        <taxon>unclassified sequences</taxon>
        <taxon>metagenomes</taxon>
        <taxon>ecological metagenomes</taxon>
    </lineage>
</organism>
<evidence type="ECO:0000256" key="1">
    <source>
        <dbReference type="ARBA" id="ARBA00022649"/>
    </source>
</evidence>
<name>A0A3B0T8W6_9ZZZZ</name>
<dbReference type="Pfam" id="PF05016">
    <property type="entry name" value="ParE_toxin"/>
    <property type="match status" value="1"/>
</dbReference>
<dbReference type="AlphaFoldDB" id="A0A3B0T8W6"/>
<evidence type="ECO:0000313" key="2">
    <source>
        <dbReference type="EMBL" id="VAW13320.1"/>
    </source>
</evidence>
<evidence type="ECO:0008006" key="3">
    <source>
        <dbReference type="Google" id="ProtNLM"/>
    </source>
</evidence>
<sequence length="115" mass="13078">MEIGKGKETAHSLGQAGQRYNLDDIYAYIAGDSVTAARKVKKELAKLAHSLNDFPKKFPIEEDLANEPESYRSVSKWSYKIIYEVTKECIIIVDVFHTSQHPSKIKKGIKKHIED</sequence>
<gene>
    <name evidence="2" type="ORF">MNBD_BACTEROID01-1902</name>
</gene>
<accession>A0A3B0T8W6</accession>
<keyword evidence="1" id="KW-1277">Toxin-antitoxin system</keyword>
<dbReference type="InterPro" id="IPR007712">
    <property type="entry name" value="RelE/ParE_toxin"/>
</dbReference>
<dbReference type="EMBL" id="UOEP01000020">
    <property type="protein sequence ID" value="VAW13320.1"/>
    <property type="molecule type" value="Genomic_DNA"/>
</dbReference>